<reference evidence="2" key="1">
    <citation type="submission" date="2019-04" db="EMBL/GenBank/DDBJ databases">
        <title>Friends and foes A comparative genomics studyof 23 Aspergillus species from section Flavi.</title>
        <authorList>
            <consortium name="DOE Joint Genome Institute"/>
            <person name="Kjaerbolling I."/>
            <person name="Vesth T."/>
            <person name="Frisvad J.C."/>
            <person name="Nybo J.L."/>
            <person name="Theobald S."/>
            <person name="Kildgaard S."/>
            <person name="Isbrandt T."/>
            <person name="Kuo A."/>
            <person name="Sato A."/>
            <person name="Lyhne E.K."/>
            <person name="Kogle M.E."/>
            <person name="Wiebenga A."/>
            <person name="Kun R.S."/>
            <person name="Lubbers R.J."/>
            <person name="Makela M.R."/>
            <person name="Barry K."/>
            <person name="Chovatia M."/>
            <person name="Clum A."/>
            <person name="Daum C."/>
            <person name="Haridas S."/>
            <person name="He G."/>
            <person name="LaButti K."/>
            <person name="Lipzen A."/>
            <person name="Mondo S."/>
            <person name="Riley R."/>
            <person name="Salamov A."/>
            <person name="Simmons B.A."/>
            <person name="Magnuson J.K."/>
            <person name="Henrissat B."/>
            <person name="Mortensen U.H."/>
            <person name="Larsen T.O."/>
            <person name="Devries R.P."/>
            <person name="Grigoriev I.V."/>
            <person name="Machida M."/>
            <person name="Baker S.E."/>
            <person name="Andersen M.R."/>
        </authorList>
    </citation>
    <scope>NUCLEOTIDE SEQUENCE [LARGE SCALE GENOMIC DNA]</scope>
    <source>
        <strain evidence="2">IBT 14317</strain>
    </source>
</reference>
<organism evidence="2">
    <name type="scientific">Petromyces alliaceus</name>
    <name type="common">Aspergillus alliaceus</name>
    <dbReference type="NCBI Taxonomy" id="209559"/>
    <lineage>
        <taxon>Eukaryota</taxon>
        <taxon>Fungi</taxon>
        <taxon>Dikarya</taxon>
        <taxon>Ascomycota</taxon>
        <taxon>Pezizomycotina</taxon>
        <taxon>Eurotiomycetes</taxon>
        <taxon>Eurotiomycetidae</taxon>
        <taxon>Eurotiales</taxon>
        <taxon>Aspergillaceae</taxon>
        <taxon>Aspergillus</taxon>
        <taxon>Aspergillus subgen. Circumdati</taxon>
    </lineage>
</organism>
<protein>
    <submittedName>
        <fullName evidence="2">Uncharacterized protein</fullName>
    </submittedName>
</protein>
<dbReference type="AlphaFoldDB" id="A0A5N7C631"/>
<accession>A0A5N7C631</accession>
<name>A0A5N7C631_PETAA</name>
<dbReference type="Proteomes" id="UP000326877">
    <property type="component" value="Unassembled WGS sequence"/>
</dbReference>
<evidence type="ECO:0000256" key="1">
    <source>
        <dbReference type="SAM" id="MobiDB-lite"/>
    </source>
</evidence>
<dbReference type="OrthoDB" id="3266505at2759"/>
<proteinExistence type="predicted"/>
<evidence type="ECO:0000313" key="2">
    <source>
        <dbReference type="EMBL" id="KAE8389584.1"/>
    </source>
</evidence>
<sequence>MSMNTGNSARPLLPKSLLQEDPHPDSMSGTDLKRKRQSTACTACQRKRIKVIDYMGLFLLSSSDF</sequence>
<feature type="region of interest" description="Disordered" evidence="1">
    <location>
        <begin position="1"/>
        <end position="39"/>
    </location>
</feature>
<dbReference type="EMBL" id="ML735264">
    <property type="protein sequence ID" value="KAE8389584.1"/>
    <property type="molecule type" value="Genomic_DNA"/>
</dbReference>
<gene>
    <name evidence="2" type="ORF">BDV23DRAFT_157027</name>
</gene>